<feature type="compositionally biased region" description="Low complexity" evidence="1">
    <location>
        <begin position="41"/>
        <end position="52"/>
    </location>
</feature>
<sequence length="124" mass="13775">MSFLPTTITTQDTLSNGDTLLSASDIAEIDALIASIQGSYNTPNTTTTTNNNNDDDDDDDDDGLLTSGDTILSPTDLAEIDILIVEMAGEYGWGEEEWSGVEEWEEEEEWERDWEGDVVMREVF</sequence>
<protein>
    <submittedName>
        <fullName evidence="2">Uncharacterized protein</fullName>
    </submittedName>
</protein>
<accession>A0A2V1DAX7</accession>
<feature type="compositionally biased region" description="Acidic residues" evidence="1">
    <location>
        <begin position="53"/>
        <end position="63"/>
    </location>
</feature>
<reference evidence="2 3" key="1">
    <citation type="journal article" date="2018" name="Sci. Rep.">
        <title>Comparative genomics provides insights into the lifestyle and reveals functional heterogeneity of dark septate endophytic fungi.</title>
        <authorList>
            <person name="Knapp D.G."/>
            <person name="Nemeth J.B."/>
            <person name="Barry K."/>
            <person name="Hainaut M."/>
            <person name="Henrissat B."/>
            <person name="Johnson J."/>
            <person name="Kuo A."/>
            <person name="Lim J.H.P."/>
            <person name="Lipzen A."/>
            <person name="Nolan M."/>
            <person name="Ohm R.A."/>
            <person name="Tamas L."/>
            <person name="Grigoriev I.V."/>
            <person name="Spatafora J.W."/>
            <person name="Nagy L.G."/>
            <person name="Kovacs G.M."/>
        </authorList>
    </citation>
    <scope>NUCLEOTIDE SEQUENCE [LARGE SCALE GENOMIC DNA]</scope>
    <source>
        <strain evidence="2 3">DSE2036</strain>
    </source>
</reference>
<dbReference type="Proteomes" id="UP000244855">
    <property type="component" value="Unassembled WGS sequence"/>
</dbReference>
<organism evidence="2 3">
    <name type="scientific">Periconia macrospinosa</name>
    <dbReference type="NCBI Taxonomy" id="97972"/>
    <lineage>
        <taxon>Eukaryota</taxon>
        <taxon>Fungi</taxon>
        <taxon>Dikarya</taxon>
        <taxon>Ascomycota</taxon>
        <taxon>Pezizomycotina</taxon>
        <taxon>Dothideomycetes</taxon>
        <taxon>Pleosporomycetidae</taxon>
        <taxon>Pleosporales</taxon>
        <taxon>Massarineae</taxon>
        <taxon>Periconiaceae</taxon>
        <taxon>Periconia</taxon>
    </lineage>
</organism>
<dbReference type="EMBL" id="KZ805524">
    <property type="protein sequence ID" value="PVH94693.1"/>
    <property type="molecule type" value="Genomic_DNA"/>
</dbReference>
<dbReference type="AlphaFoldDB" id="A0A2V1DAX7"/>
<evidence type="ECO:0000256" key="1">
    <source>
        <dbReference type="SAM" id="MobiDB-lite"/>
    </source>
</evidence>
<name>A0A2V1DAX7_9PLEO</name>
<keyword evidence="3" id="KW-1185">Reference proteome</keyword>
<feature type="region of interest" description="Disordered" evidence="1">
    <location>
        <begin position="37"/>
        <end position="71"/>
    </location>
</feature>
<evidence type="ECO:0000313" key="2">
    <source>
        <dbReference type="EMBL" id="PVH94693.1"/>
    </source>
</evidence>
<gene>
    <name evidence="2" type="ORF">DM02DRAFT_692564</name>
</gene>
<evidence type="ECO:0000313" key="3">
    <source>
        <dbReference type="Proteomes" id="UP000244855"/>
    </source>
</evidence>
<proteinExistence type="predicted"/>